<dbReference type="RefSeq" id="XP_009830299.1">
    <property type="nucleotide sequence ID" value="XM_009831997.1"/>
</dbReference>
<gene>
    <name evidence="1" type="ORF">H257_06684</name>
</gene>
<accession>W4GL04</accession>
<organism evidence="1">
    <name type="scientific">Aphanomyces astaci</name>
    <name type="common">Crayfish plague agent</name>
    <dbReference type="NCBI Taxonomy" id="112090"/>
    <lineage>
        <taxon>Eukaryota</taxon>
        <taxon>Sar</taxon>
        <taxon>Stramenopiles</taxon>
        <taxon>Oomycota</taxon>
        <taxon>Saprolegniomycetes</taxon>
        <taxon>Saprolegniales</taxon>
        <taxon>Verrucalvaceae</taxon>
        <taxon>Aphanomyces</taxon>
    </lineage>
</organism>
<dbReference type="EMBL" id="KI913126">
    <property type="protein sequence ID" value="ETV80375.1"/>
    <property type="molecule type" value="Genomic_DNA"/>
</dbReference>
<dbReference type="AlphaFoldDB" id="W4GL04"/>
<evidence type="ECO:0000313" key="1">
    <source>
        <dbReference type="EMBL" id="ETV80375.1"/>
    </source>
</evidence>
<sequence>MYTPLFWVFPTSKLVYQEIEATKAANGQLGPTREDYGATPTAISEDISTIRDARDKAHLKRNGAARIAECASWITVHARDIQWNPKKLDRMTQLMEPVETYRKDSIRSVNKRNAS</sequence>
<name>W4GL04_APHAT</name>
<protein>
    <submittedName>
        <fullName evidence="1">Uncharacterized protein</fullName>
    </submittedName>
</protein>
<dbReference type="VEuPathDB" id="FungiDB:H257_06684"/>
<reference evidence="1" key="1">
    <citation type="submission" date="2013-12" db="EMBL/GenBank/DDBJ databases">
        <title>The Genome Sequence of Aphanomyces astaci APO3.</title>
        <authorList>
            <consortium name="The Broad Institute Genomics Platform"/>
            <person name="Russ C."/>
            <person name="Tyler B."/>
            <person name="van West P."/>
            <person name="Dieguez-Uribeondo J."/>
            <person name="Young S.K."/>
            <person name="Zeng Q."/>
            <person name="Gargeya S."/>
            <person name="Fitzgerald M."/>
            <person name="Abouelleil A."/>
            <person name="Alvarado L."/>
            <person name="Chapman S.B."/>
            <person name="Gainer-Dewar J."/>
            <person name="Goldberg J."/>
            <person name="Griggs A."/>
            <person name="Gujja S."/>
            <person name="Hansen M."/>
            <person name="Howarth C."/>
            <person name="Imamovic A."/>
            <person name="Ireland A."/>
            <person name="Larimer J."/>
            <person name="McCowan C."/>
            <person name="Murphy C."/>
            <person name="Pearson M."/>
            <person name="Poon T.W."/>
            <person name="Priest M."/>
            <person name="Roberts A."/>
            <person name="Saif S."/>
            <person name="Shea T."/>
            <person name="Sykes S."/>
            <person name="Wortman J."/>
            <person name="Nusbaum C."/>
            <person name="Birren B."/>
        </authorList>
    </citation>
    <scope>NUCLEOTIDE SEQUENCE [LARGE SCALE GENOMIC DNA]</scope>
    <source>
        <strain evidence="1">APO3</strain>
    </source>
</reference>
<dbReference type="GeneID" id="20808680"/>
<proteinExistence type="predicted"/>